<keyword evidence="2" id="KW-0472">Membrane</keyword>
<keyword evidence="1" id="KW-0175">Coiled coil</keyword>
<protein>
    <submittedName>
        <fullName evidence="3">Uncharacterized protein</fullName>
    </submittedName>
</protein>
<proteinExistence type="predicted"/>
<reference evidence="4" key="1">
    <citation type="journal article" date="2019" name="Int. J. Syst. Evol. Microbiol.">
        <title>The Global Catalogue of Microorganisms (GCM) 10K type strain sequencing project: providing services to taxonomists for standard genome sequencing and annotation.</title>
        <authorList>
            <consortium name="The Broad Institute Genomics Platform"/>
            <consortium name="The Broad Institute Genome Sequencing Center for Infectious Disease"/>
            <person name="Wu L."/>
            <person name="Ma J."/>
        </authorList>
    </citation>
    <scope>NUCLEOTIDE SEQUENCE [LARGE SCALE GENOMIC DNA]</scope>
    <source>
        <strain evidence="4">CCM 8749</strain>
    </source>
</reference>
<dbReference type="EMBL" id="JBHSQV010000029">
    <property type="protein sequence ID" value="MFC5985669.1"/>
    <property type="molecule type" value="Genomic_DNA"/>
</dbReference>
<evidence type="ECO:0000256" key="1">
    <source>
        <dbReference type="SAM" id="Coils"/>
    </source>
</evidence>
<accession>A0ABW1IKS1</accession>
<dbReference type="RefSeq" id="WP_379892737.1">
    <property type="nucleotide sequence ID" value="NZ_CBCSCT010000012.1"/>
</dbReference>
<organism evidence="3 4">
    <name type="scientific">Marinicrinis lubricantis</name>
    <dbReference type="NCBI Taxonomy" id="2086470"/>
    <lineage>
        <taxon>Bacteria</taxon>
        <taxon>Bacillati</taxon>
        <taxon>Bacillota</taxon>
        <taxon>Bacilli</taxon>
        <taxon>Bacillales</taxon>
        <taxon>Paenibacillaceae</taxon>
    </lineage>
</organism>
<sequence>MRIAAGILSFFFMLFVFNQSLTPTPSLTWEENENLETFGTMMGVIMIIGLAFVFTKPNVSRGAFIAAGVIGILAGLAENIPNEMMAWGGTNLLFAWMSHKGMKEGAGSRSDSVDKDTAQLREEINRLKVENELLKKRR</sequence>
<feature type="coiled-coil region" evidence="1">
    <location>
        <begin position="110"/>
        <end position="137"/>
    </location>
</feature>
<dbReference type="Proteomes" id="UP001596250">
    <property type="component" value="Unassembled WGS sequence"/>
</dbReference>
<evidence type="ECO:0000313" key="3">
    <source>
        <dbReference type="EMBL" id="MFC5985669.1"/>
    </source>
</evidence>
<evidence type="ECO:0000313" key="4">
    <source>
        <dbReference type="Proteomes" id="UP001596250"/>
    </source>
</evidence>
<feature type="transmembrane region" description="Helical" evidence="2">
    <location>
        <begin position="38"/>
        <end position="55"/>
    </location>
</feature>
<name>A0ABW1IKS1_9BACL</name>
<comment type="caution">
    <text evidence="3">The sequence shown here is derived from an EMBL/GenBank/DDBJ whole genome shotgun (WGS) entry which is preliminary data.</text>
</comment>
<keyword evidence="2" id="KW-1133">Transmembrane helix</keyword>
<keyword evidence="2" id="KW-0812">Transmembrane</keyword>
<keyword evidence="4" id="KW-1185">Reference proteome</keyword>
<evidence type="ECO:0000256" key="2">
    <source>
        <dbReference type="SAM" id="Phobius"/>
    </source>
</evidence>
<gene>
    <name evidence="3" type="ORF">ACFPXP_04385</name>
</gene>